<dbReference type="EC" id="4.2.1.48" evidence="8"/>
<keyword evidence="5" id="KW-0456">Lyase</keyword>
<proteinExistence type="inferred from homology"/>
<dbReference type="GO" id="GO:0047820">
    <property type="term" value="F:D-glutamate cyclase activity"/>
    <property type="evidence" value="ECO:0007669"/>
    <property type="project" value="UniProtKB-EC"/>
</dbReference>
<dbReference type="InterPro" id="IPR009906">
    <property type="entry name" value="D-Glu_cyclase"/>
</dbReference>
<dbReference type="InterPro" id="IPR038021">
    <property type="entry name" value="Putative_hydro-lyase"/>
</dbReference>
<comment type="similarity">
    <text evidence="2">Belongs to the D-glutamate cyclase family.</text>
</comment>
<dbReference type="GeneTree" id="ENSGT00390000002237"/>
<dbReference type="Gene3D" id="3.30.2040.10">
    <property type="entry name" value="PSTPO5379-like domain"/>
    <property type="match status" value="1"/>
</dbReference>
<dbReference type="Pfam" id="PF07286">
    <property type="entry name" value="D-Glu_cyclase"/>
    <property type="match status" value="1"/>
</dbReference>
<evidence type="ECO:0000313" key="12">
    <source>
        <dbReference type="Proteomes" id="UP000261540"/>
    </source>
</evidence>
<keyword evidence="3" id="KW-0809">Transit peptide</keyword>
<dbReference type="Gene3D" id="3.90.1640.20">
    <property type="entry name" value="TON_0340"/>
    <property type="match status" value="1"/>
</dbReference>
<evidence type="ECO:0000256" key="7">
    <source>
        <dbReference type="ARBA" id="ARBA00056433"/>
    </source>
</evidence>
<comment type="catalytic activity">
    <reaction evidence="6">
        <text>D-glutamate = 5-oxo-D-proline + H2O</text>
        <dbReference type="Rhea" id="RHEA:22360"/>
        <dbReference type="ChEBI" id="CHEBI:15377"/>
        <dbReference type="ChEBI" id="CHEBI:29986"/>
        <dbReference type="ChEBI" id="CHEBI:57948"/>
        <dbReference type="EC" id="4.2.1.48"/>
    </reaction>
</comment>
<comment type="subcellular location">
    <subcellularLocation>
        <location evidence="1">Mitochondrion matrix</location>
    </subcellularLocation>
</comment>
<dbReference type="GO" id="GO:0006536">
    <property type="term" value="P:glutamate metabolic process"/>
    <property type="evidence" value="ECO:0007669"/>
    <property type="project" value="TreeGrafter"/>
</dbReference>
<keyword evidence="4" id="KW-0496">Mitochondrion</keyword>
<evidence type="ECO:0000259" key="10">
    <source>
        <dbReference type="Pfam" id="PF14336"/>
    </source>
</evidence>
<evidence type="ECO:0000256" key="4">
    <source>
        <dbReference type="ARBA" id="ARBA00023128"/>
    </source>
</evidence>
<dbReference type="PANTHER" id="PTHR32022:SF10">
    <property type="entry name" value="D-GLUTAMATE CYCLASE, MITOCHONDRIAL"/>
    <property type="match status" value="1"/>
</dbReference>
<dbReference type="Pfam" id="PF14336">
    <property type="entry name" value="GLUCM-like_C"/>
    <property type="match status" value="1"/>
</dbReference>
<evidence type="ECO:0000256" key="9">
    <source>
        <dbReference type="ARBA" id="ARBA00068632"/>
    </source>
</evidence>
<dbReference type="SUPFAM" id="SSF160920">
    <property type="entry name" value="PSTPO5379-like"/>
    <property type="match status" value="1"/>
</dbReference>
<evidence type="ECO:0000313" key="11">
    <source>
        <dbReference type="Ensembl" id="ENSPKIP00000028083.1"/>
    </source>
</evidence>
<comment type="function">
    <text evidence="7">D-glutamate cyclase that converts D-glutamate to 5-oxo-D-proline.</text>
</comment>
<dbReference type="Gene3D" id="3.40.1640.10">
    <property type="entry name" value="PSTPO5379-like"/>
    <property type="match status" value="1"/>
</dbReference>
<dbReference type="PANTHER" id="PTHR32022">
    <property type="entry name" value="D-GLUTAMATE CYCLASE, MITOCHONDRIAL"/>
    <property type="match status" value="1"/>
</dbReference>
<organism evidence="11 12">
    <name type="scientific">Paramormyrops kingsleyae</name>
    <dbReference type="NCBI Taxonomy" id="1676925"/>
    <lineage>
        <taxon>Eukaryota</taxon>
        <taxon>Metazoa</taxon>
        <taxon>Chordata</taxon>
        <taxon>Craniata</taxon>
        <taxon>Vertebrata</taxon>
        <taxon>Euteleostomi</taxon>
        <taxon>Actinopterygii</taxon>
        <taxon>Neopterygii</taxon>
        <taxon>Teleostei</taxon>
        <taxon>Osteoglossocephala</taxon>
        <taxon>Osteoglossomorpha</taxon>
        <taxon>Osteoglossiformes</taxon>
        <taxon>Mormyridae</taxon>
        <taxon>Paramormyrops</taxon>
    </lineage>
</organism>
<dbReference type="GO" id="GO:0005759">
    <property type="term" value="C:mitochondrial matrix"/>
    <property type="evidence" value="ECO:0007669"/>
    <property type="project" value="UniProtKB-SubCell"/>
</dbReference>
<dbReference type="AlphaFoldDB" id="A0A3B3SCA1"/>
<evidence type="ECO:0000256" key="1">
    <source>
        <dbReference type="ARBA" id="ARBA00004305"/>
    </source>
</evidence>
<evidence type="ECO:0000256" key="3">
    <source>
        <dbReference type="ARBA" id="ARBA00022946"/>
    </source>
</evidence>
<keyword evidence="12" id="KW-1185">Reference proteome</keyword>
<accession>A0A3B3SCA1</accession>
<evidence type="ECO:0000256" key="5">
    <source>
        <dbReference type="ARBA" id="ARBA00023239"/>
    </source>
</evidence>
<dbReference type="Proteomes" id="UP000261540">
    <property type="component" value="Unplaced"/>
</dbReference>
<protein>
    <recommendedName>
        <fullName evidence="9">D-glutamate cyclase, mitochondrial</fullName>
        <ecNumber evidence="8">4.2.1.48</ecNumber>
    </recommendedName>
</protein>
<reference evidence="11" key="1">
    <citation type="submission" date="2025-08" db="UniProtKB">
        <authorList>
            <consortium name="Ensembl"/>
        </authorList>
    </citation>
    <scope>IDENTIFICATION</scope>
</reference>
<evidence type="ECO:0000256" key="2">
    <source>
        <dbReference type="ARBA" id="ARBA00007896"/>
    </source>
</evidence>
<reference evidence="11" key="2">
    <citation type="submission" date="2025-09" db="UniProtKB">
        <authorList>
            <consortium name="Ensembl"/>
        </authorList>
    </citation>
    <scope>IDENTIFICATION</scope>
</reference>
<evidence type="ECO:0000256" key="6">
    <source>
        <dbReference type="ARBA" id="ARBA00050772"/>
    </source>
</evidence>
<sequence length="594" mass="64197">MGSGYQQANVVILHKTLANDFEAFCDVNRGPLPLLYRSNPGEWGCPLLAKNVDIRLDCPQYCVFEDGLMVAKVSSLMSYTLQLQDMVTFYLGCSFSFQQILKDAGVPVRNVEQNRNVSMYRTSVPCVGVGQFRCPLVVTMLPVPREKLDAASQVTHLAPLAHGAPIHIGDPAPLGIQDLSQPEYGDAVDPAPGDVPVFWACGVTGIEAIKSCKSPLAFSHAPGCMFLSDLETLSTAPPSDPKQCAQTFCISEKLPHYSLVSKAAVHQIQDLEHLIGEDPGQRGIQALFIQDELLKSCLSLSHASSVLITTGFPTHFQHDPPEETDGPPGAVAMVAMLQALGKRVAILTDQRALDMHRGIMEDAVKKGIIKTEVPLLSFQKTSSESALHFLCHDGDPGKPRFDHLVAIERSGRAADGNYYNMRGINIKHLVDPIDDLFVTASSIPGISTTGIGDGGNELGMGKVKDAVRTYMPNGNLIACDVAADFAVTAGVSNWGGYAIACGLYILSLCPVHERYLRKGLGTPPSPDQQEIWAASLPTVDKEEDFLSILVKYGVRSGKTANLGLEVDGLPFHPTHATIIQKMRDITYFPNPPLA</sequence>
<dbReference type="FunFam" id="3.90.1640.20:FF:000001">
    <property type="entry name" value="D-glutamate cyclase, mitochondrial"/>
    <property type="match status" value="1"/>
</dbReference>
<evidence type="ECO:0000256" key="8">
    <source>
        <dbReference type="ARBA" id="ARBA00066761"/>
    </source>
</evidence>
<dbReference type="InterPro" id="IPR025504">
    <property type="entry name" value="GLUCM_C"/>
</dbReference>
<feature type="domain" description="D-glutamate cyclase-like C-terminal" evidence="10">
    <location>
        <begin position="271"/>
        <end position="583"/>
    </location>
</feature>
<dbReference type="Ensembl" id="ENSPKIT00000008858.1">
    <property type="protein sequence ID" value="ENSPKIP00000028083.1"/>
    <property type="gene ID" value="ENSPKIG00000009877.1"/>
</dbReference>
<dbReference type="FunFam" id="3.40.1640.10:FF:000001">
    <property type="entry name" value="D-glutamate cyclase, mitochondrial"/>
    <property type="match status" value="1"/>
</dbReference>
<name>A0A3B3SCA1_9TELE</name>
<dbReference type="FunFam" id="3.30.2040.10:FF:000001">
    <property type="entry name" value="D-glutamate cyclase, mitochondrial"/>
    <property type="match status" value="1"/>
</dbReference>